<evidence type="ECO:0000313" key="2">
    <source>
        <dbReference type="EMBL" id="TDL13364.1"/>
    </source>
</evidence>
<dbReference type="OrthoDB" id="3257768at2759"/>
<dbReference type="EMBL" id="ML170682">
    <property type="protein sequence ID" value="TDL13364.1"/>
    <property type="molecule type" value="Genomic_DNA"/>
</dbReference>
<dbReference type="Pfam" id="PF18803">
    <property type="entry name" value="CxC2"/>
    <property type="match status" value="1"/>
</dbReference>
<dbReference type="STRING" id="50990.A0A4Y7PDI4"/>
<name>A0A4Y7PDI4_9AGAM</name>
<reference evidence="2 3" key="1">
    <citation type="submission" date="2018-06" db="EMBL/GenBank/DDBJ databases">
        <title>A transcriptomic atlas of mushroom development highlights an independent origin of complex multicellularity.</title>
        <authorList>
            <consortium name="DOE Joint Genome Institute"/>
            <person name="Krizsan K."/>
            <person name="Almasi E."/>
            <person name="Merenyi Z."/>
            <person name="Sahu N."/>
            <person name="Viragh M."/>
            <person name="Koszo T."/>
            <person name="Mondo S."/>
            <person name="Kiss B."/>
            <person name="Balint B."/>
            <person name="Kues U."/>
            <person name="Barry K."/>
            <person name="Hegedus J.C."/>
            <person name="Henrissat B."/>
            <person name="Johnson J."/>
            <person name="Lipzen A."/>
            <person name="Ohm R."/>
            <person name="Nagy I."/>
            <person name="Pangilinan J."/>
            <person name="Yan J."/>
            <person name="Xiong Y."/>
            <person name="Grigoriev I.V."/>
            <person name="Hibbett D.S."/>
            <person name="Nagy L.G."/>
        </authorList>
    </citation>
    <scope>NUCLEOTIDE SEQUENCE [LARGE SCALE GENOMIC DNA]</scope>
    <source>
        <strain evidence="2 3">SZMC22713</strain>
    </source>
</reference>
<gene>
    <name evidence="2" type="ORF">BD410DRAFT_735487</name>
</gene>
<dbReference type="AlphaFoldDB" id="A0A4Y7PDI4"/>
<dbReference type="VEuPathDB" id="FungiDB:BD410DRAFT_735487"/>
<dbReference type="InterPro" id="IPR040521">
    <property type="entry name" value="KDZ"/>
</dbReference>
<dbReference type="InterPro" id="IPR041457">
    <property type="entry name" value="CxC2_KDZ-assoc"/>
</dbReference>
<accession>A0A4Y7PDI4</accession>
<dbReference type="PANTHER" id="PTHR33104:SF2">
    <property type="entry name" value="CXC3 LIKE CYSTEINE CLUSTER DOMAIN-CONTAINING PROTEIN"/>
    <property type="match status" value="1"/>
</dbReference>
<sequence length="599" mass="67641">LKAWKSHRDEYLDKLHRLEGRGDAAHLHSCPKCGVRPGKIRCEDCFGEELLCETCCVHTHQSNPLHVVKRWNGRSFERCTLKQLGLRVQLGHVNSTCPCPRKGNVDFTIIHTNGVHSVAVDFCGCEDQNPGSMRQQLLRRRWFPGTVTEPQTCCTFACLKQFHTLTLQSKVSGYDYYRALECLADNTGINPPPERLKTFMRIVRQWRHLRMLKRAGIRYDGRPIAETLPGELAVLCPACPQVGINLPLGWEDAPADQAYLHTLFLTLDANFRLKNKMVSSDATDPGLHTGWAYFVEHSEYKKHILKFANQKDISTCSGLAALAMANTKYSKGYRATGVGSAVCRHQVVQRCGVGDLQKGERYCNMDYVLFSSMTFHSVKTVMFSYDIACQWTKNLHKRIEDLPPPLREAASRPGVETKTAIPKFHENGHGPDCKDDYSLNYIEGVGRFEGEQVERNWAMINPVATSTKEMGPGSRRDTLDDHWGGWNFDRLKGIGLSLWKKLKHAVPELKSQKEALQKLEAVINKGDLTKWKKMVKDWELNKKKENPYRLPKTGMTEADIRLQLAGEDAQAAEDASEVGDAPKTRAAFLVMGIDLEDAQ</sequence>
<dbReference type="Proteomes" id="UP000294933">
    <property type="component" value="Unassembled WGS sequence"/>
</dbReference>
<evidence type="ECO:0000259" key="1">
    <source>
        <dbReference type="Pfam" id="PF18803"/>
    </source>
</evidence>
<evidence type="ECO:0000313" key="3">
    <source>
        <dbReference type="Proteomes" id="UP000294933"/>
    </source>
</evidence>
<feature type="non-terminal residue" evidence="2">
    <location>
        <position position="1"/>
    </location>
</feature>
<keyword evidence="3" id="KW-1185">Reference proteome</keyword>
<dbReference type="Pfam" id="PF18758">
    <property type="entry name" value="KDZ"/>
    <property type="match status" value="1"/>
</dbReference>
<dbReference type="CDD" id="cd19757">
    <property type="entry name" value="Bbox1"/>
    <property type="match status" value="1"/>
</dbReference>
<protein>
    <recommendedName>
        <fullName evidence="1">CxC2-like cysteine cluster KDZ transposase-associated domain-containing protein</fullName>
    </recommendedName>
</protein>
<dbReference type="PANTHER" id="PTHR33104">
    <property type="entry name" value="SI:DKEY-29D5.2"/>
    <property type="match status" value="1"/>
</dbReference>
<organism evidence="2 3">
    <name type="scientific">Rickenella mellea</name>
    <dbReference type="NCBI Taxonomy" id="50990"/>
    <lineage>
        <taxon>Eukaryota</taxon>
        <taxon>Fungi</taxon>
        <taxon>Dikarya</taxon>
        <taxon>Basidiomycota</taxon>
        <taxon>Agaricomycotina</taxon>
        <taxon>Agaricomycetes</taxon>
        <taxon>Hymenochaetales</taxon>
        <taxon>Rickenellaceae</taxon>
        <taxon>Rickenella</taxon>
    </lineage>
</organism>
<proteinExistence type="predicted"/>
<feature type="domain" description="CxC2-like cysteine cluster KDZ transposase-associated" evidence="1">
    <location>
        <begin position="81"/>
        <end position="188"/>
    </location>
</feature>